<accession>A0A0A8ZPZ9</accession>
<evidence type="ECO:0000313" key="2">
    <source>
        <dbReference type="EMBL" id="JAD40871.1"/>
    </source>
</evidence>
<evidence type="ECO:0000256" key="1">
    <source>
        <dbReference type="SAM" id="SignalP"/>
    </source>
</evidence>
<dbReference type="AlphaFoldDB" id="A0A0A8ZPZ9"/>
<protein>
    <submittedName>
        <fullName evidence="2">Uncharacterized protein</fullName>
    </submittedName>
</protein>
<reference evidence="2" key="2">
    <citation type="journal article" date="2015" name="Data Brief">
        <title>Shoot transcriptome of the giant reed, Arundo donax.</title>
        <authorList>
            <person name="Barrero R.A."/>
            <person name="Guerrero F.D."/>
            <person name="Moolhuijzen P."/>
            <person name="Goolsby J.A."/>
            <person name="Tidwell J."/>
            <person name="Bellgard S.E."/>
            <person name="Bellgard M.I."/>
        </authorList>
    </citation>
    <scope>NUCLEOTIDE SEQUENCE</scope>
    <source>
        <tissue evidence="2">Shoot tissue taken approximately 20 cm above the soil surface</tissue>
    </source>
</reference>
<reference evidence="2" key="1">
    <citation type="submission" date="2014-09" db="EMBL/GenBank/DDBJ databases">
        <authorList>
            <person name="Magalhaes I.L.F."/>
            <person name="Oliveira U."/>
            <person name="Santos F.R."/>
            <person name="Vidigal T.H.D.A."/>
            <person name="Brescovit A.D."/>
            <person name="Santos A.J."/>
        </authorList>
    </citation>
    <scope>NUCLEOTIDE SEQUENCE</scope>
    <source>
        <tissue evidence="2">Shoot tissue taken approximately 20 cm above the soil surface</tissue>
    </source>
</reference>
<proteinExistence type="predicted"/>
<keyword evidence="1" id="KW-0732">Signal</keyword>
<dbReference type="EMBL" id="GBRH01257024">
    <property type="protein sequence ID" value="JAD40871.1"/>
    <property type="molecule type" value="Transcribed_RNA"/>
</dbReference>
<feature type="signal peptide" evidence="1">
    <location>
        <begin position="1"/>
        <end position="21"/>
    </location>
</feature>
<feature type="chain" id="PRO_5002062309" evidence="1">
    <location>
        <begin position="22"/>
        <end position="67"/>
    </location>
</feature>
<name>A0A0A8ZPZ9_ARUDO</name>
<organism evidence="2">
    <name type="scientific">Arundo donax</name>
    <name type="common">Giant reed</name>
    <name type="synonym">Donax arundinaceus</name>
    <dbReference type="NCBI Taxonomy" id="35708"/>
    <lineage>
        <taxon>Eukaryota</taxon>
        <taxon>Viridiplantae</taxon>
        <taxon>Streptophyta</taxon>
        <taxon>Embryophyta</taxon>
        <taxon>Tracheophyta</taxon>
        <taxon>Spermatophyta</taxon>
        <taxon>Magnoliopsida</taxon>
        <taxon>Liliopsida</taxon>
        <taxon>Poales</taxon>
        <taxon>Poaceae</taxon>
        <taxon>PACMAD clade</taxon>
        <taxon>Arundinoideae</taxon>
        <taxon>Arundineae</taxon>
        <taxon>Arundo</taxon>
    </lineage>
</organism>
<sequence>MIYLRIILCGVLMMFIAMTRATATDSSEGPIGRVLLAPFLQSSNTDDQDNIDLISVDQFNVFDDTHQ</sequence>